<dbReference type="Pfam" id="PF12708">
    <property type="entry name" value="Pect-lyase_RHGA_epim"/>
    <property type="match status" value="1"/>
</dbReference>
<dbReference type="SUPFAM" id="SSF51126">
    <property type="entry name" value="Pectin lyase-like"/>
    <property type="match status" value="1"/>
</dbReference>
<sequence length="553" mass="56172">MRTISDGAIVAGTPVLTSATAAFTSSDIRSTVAIAGAGASGAPLTATVVKVSSASHVTLSSNATSTANDASTTLAPYLTTTIASVSDGAAILAVAAGSTVSAVNILYGLDAASAIAAAMSAAADAGGGTVSLPPGKYLTTAPISLSKASNISVVGAGAEDSLIYRVGAGGSGVFHTLDTSATSPLTDFTMSDVTIDGAFMQGPYNVHNCGVRAVYLSHCTFRDMTVQNTLATGLGTDYLTNNTTIHNVRAIGCGASSWAVSQGGGCAGIGIGLGGHPVEEFTVSDCYVEGNGTYGIFIENEGWLHPGSSTNSIGARIVNCTSKGNKLAGFADCGGSHTVWMNCQSYDNGVDGFVNSPGTVDGSTPGNDTLWTDCVASGNGEYGFRYSPTPTPNSTCRVTWKNCKATEHNREGFFIDAAADTTLDGLEFDNCESSFNGRSGWCARGPGTVRNVVISGGAYYNNGMASNGDSADNISDDGLRIDCDAAKMGINGVKAYDNSPSQKQAYGLSFAPARTLNDIAVENNDFTGNAKGAVDISATLRDVVTFGNNVGFD</sequence>
<dbReference type="InterPro" id="IPR024535">
    <property type="entry name" value="RHGA/B-epi-like_pectate_lyase"/>
</dbReference>
<dbReference type="RefSeq" id="WP_181428513.1">
    <property type="nucleotide sequence ID" value="NZ_QJJU01000042.1"/>
</dbReference>
<keyword evidence="2" id="KW-0456">Lyase</keyword>
<evidence type="ECO:0000313" key="2">
    <source>
        <dbReference type="EMBL" id="PXW99128.1"/>
    </source>
</evidence>
<dbReference type="InterPro" id="IPR011050">
    <property type="entry name" value="Pectin_lyase_fold/virulence"/>
</dbReference>
<comment type="caution">
    <text evidence="2">The sequence shown here is derived from an EMBL/GenBank/DDBJ whole genome shotgun (WGS) entry which is preliminary data.</text>
</comment>
<keyword evidence="3" id="KW-1185">Reference proteome</keyword>
<dbReference type="AlphaFoldDB" id="A0A318H8A2"/>
<reference evidence="3" key="1">
    <citation type="submission" date="2018-05" db="EMBL/GenBank/DDBJ databases">
        <authorList>
            <person name="Deangelis K."/>
            <person name="Huntemann M."/>
            <person name="Clum A."/>
            <person name="Pillay M."/>
            <person name="Palaniappan K."/>
            <person name="Varghese N."/>
            <person name="Mikhailova N."/>
            <person name="Stamatis D."/>
            <person name="Reddy T."/>
            <person name="Daum C."/>
            <person name="Shapiro N."/>
            <person name="Ivanova N."/>
            <person name="Kyrpides N."/>
            <person name="Woyke T."/>
        </authorList>
    </citation>
    <scope>NUCLEOTIDE SEQUENCE [LARGE SCALE GENOMIC DNA]</scope>
    <source>
        <strain evidence="3">GAS496</strain>
    </source>
</reference>
<organism evidence="2 3">
    <name type="scientific">Mycolicibacterium moriokaense</name>
    <dbReference type="NCBI Taxonomy" id="39691"/>
    <lineage>
        <taxon>Bacteria</taxon>
        <taxon>Bacillati</taxon>
        <taxon>Actinomycetota</taxon>
        <taxon>Actinomycetes</taxon>
        <taxon>Mycobacteriales</taxon>
        <taxon>Mycobacteriaceae</taxon>
        <taxon>Mycolicibacterium</taxon>
    </lineage>
</organism>
<protein>
    <submittedName>
        <fullName evidence="2">Parallel beta helix pectate lyase-like protein</fullName>
    </submittedName>
</protein>
<dbReference type="InterPro" id="IPR012334">
    <property type="entry name" value="Pectin_lyas_fold"/>
</dbReference>
<dbReference type="SMART" id="SM00710">
    <property type="entry name" value="PbH1"/>
    <property type="match status" value="5"/>
</dbReference>
<proteinExistence type="predicted"/>
<gene>
    <name evidence="2" type="ORF">C8E89_14215</name>
</gene>
<dbReference type="EMBL" id="QJJU01000042">
    <property type="protein sequence ID" value="PXW99128.1"/>
    <property type="molecule type" value="Genomic_DNA"/>
</dbReference>
<dbReference type="Proteomes" id="UP000247781">
    <property type="component" value="Unassembled WGS sequence"/>
</dbReference>
<dbReference type="Gene3D" id="2.160.20.10">
    <property type="entry name" value="Single-stranded right-handed beta-helix, Pectin lyase-like"/>
    <property type="match status" value="2"/>
</dbReference>
<dbReference type="InterPro" id="IPR006626">
    <property type="entry name" value="PbH1"/>
</dbReference>
<evidence type="ECO:0000259" key="1">
    <source>
        <dbReference type="Pfam" id="PF12708"/>
    </source>
</evidence>
<feature type="domain" description="Rhamnogalacturonase A/B/Epimerase-like pectate lyase" evidence="1">
    <location>
        <begin position="110"/>
        <end position="310"/>
    </location>
</feature>
<accession>A0A318H8A2</accession>
<name>A0A318H8A2_9MYCO</name>
<dbReference type="GO" id="GO:0016829">
    <property type="term" value="F:lyase activity"/>
    <property type="evidence" value="ECO:0007669"/>
    <property type="project" value="UniProtKB-KW"/>
</dbReference>
<evidence type="ECO:0000313" key="3">
    <source>
        <dbReference type="Proteomes" id="UP000247781"/>
    </source>
</evidence>
<reference evidence="2 3" key="2">
    <citation type="submission" date="2018-06" db="EMBL/GenBank/DDBJ databases">
        <title>Sequencing of bacterial isolates from soil warming experiment in Harvard Forest, Massachusetts, USA.</title>
        <authorList>
            <person name="Deangelis K.PhD."/>
        </authorList>
    </citation>
    <scope>NUCLEOTIDE SEQUENCE [LARGE SCALE GENOMIC DNA]</scope>
    <source>
        <strain evidence="2 3">GAS496</strain>
    </source>
</reference>